<evidence type="ECO:0000259" key="2">
    <source>
        <dbReference type="PROSITE" id="PS50891"/>
    </source>
</evidence>
<dbReference type="InterPro" id="IPR004883">
    <property type="entry name" value="LOB"/>
</dbReference>
<dbReference type="PANTHER" id="PTHR31301:SF77">
    <property type="entry name" value="LOB DOMAIN-CONTAINING PROTEIN 1-LIKE"/>
    <property type="match status" value="1"/>
</dbReference>
<reference evidence="3" key="1">
    <citation type="submission" date="2020-03" db="EMBL/GenBank/DDBJ databases">
        <title>A high-quality chromosome-level genome assembly of a woody plant with both climbing and erect habits, Rhamnella rubrinervis.</title>
        <authorList>
            <person name="Lu Z."/>
            <person name="Yang Y."/>
            <person name="Zhu X."/>
            <person name="Sun Y."/>
        </authorList>
    </citation>
    <scope>NUCLEOTIDE SEQUENCE</scope>
    <source>
        <strain evidence="3">BYM</strain>
        <tissue evidence="3">Leaf</tissue>
    </source>
</reference>
<protein>
    <recommendedName>
        <fullName evidence="2">LOB domain-containing protein</fullName>
    </recommendedName>
</protein>
<accession>A0A8K0GVX9</accession>
<dbReference type="EMBL" id="VOIH02000008">
    <property type="protein sequence ID" value="KAF3439841.1"/>
    <property type="molecule type" value="Genomic_DNA"/>
</dbReference>
<evidence type="ECO:0000313" key="3">
    <source>
        <dbReference type="EMBL" id="KAF3439841.1"/>
    </source>
</evidence>
<organism evidence="3 4">
    <name type="scientific">Rhamnella rubrinervis</name>
    <dbReference type="NCBI Taxonomy" id="2594499"/>
    <lineage>
        <taxon>Eukaryota</taxon>
        <taxon>Viridiplantae</taxon>
        <taxon>Streptophyta</taxon>
        <taxon>Embryophyta</taxon>
        <taxon>Tracheophyta</taxon>
        <taxon>Spermatophyta</taxon>
        <taxon>Magnoliopsida</taxon>
        <taxon>eudicotyledons</taxon>
        <taxon>Gunneridae</taxon>
        <taxon>Pentapetalae</taxon>
        <taxon>rosids</taxon>
        <taxon>fabids</taxon>
        <taxon>Rosales</taxon>
        <taxon>Rhamnaceae</taxon>
        <taxon>rhamnoid group</taxon>
        <taxon>Rhamneae</taxon>
        <taxon>Rhamnella</taxon>
    </lineage>
</organism>
<keyword evidence="4" id="KW-1185">Reference proteome</keyword>
<dbReference type="PANTHER" id="PTHR31301">
    <property type="entry name" value="LOB DOMAIN-CONTAINING PROTEIN 4-RELATED"/>
    <property type="match status" value="1"/>
</dbReference>
<comment type="similarity">
    <text evidence="1">Belongs to the LOB domain-containing protein family.</text>
</comment>
<name>A0A8K0GVX9_9ROSA</name>
<sequence>METTQVPTRGGRFNHQPCAACRMLRRRCDSNCLLSPYFPSEEMDKFAGVHKVFGASNVVKMIQMSKLWLAIFDQMVEETKREDAVKALVYEATARVRDPVYGSAGAIFHLQKMVEELASQLESIRGQVLEMKAHRDQLLGILMNLGCLDILSTMHDRPFCDDPLILPDHDTLLPYDPLKFPLDNDYI</sequence>
<proteinExistence type="inferred from homology"/>
<dbReference type="OrthoDB" id="1137559at2759"/>
<comment type="caution">
    <text evidence="3">The sequence shown here is derived from an EMBL/GenBank/DDBJ whole genome shotgun (WGS) entry which is preliminary data.</text>
</comment>
<gene>
    <name evidence="3" type="ORF">FNV43_RR18119</name>
</gene>
<dbReference type="Pfam" id="PF03195">
    <property type="entry name" value="LOB"/>
    <property type="match status" value="1"/>
</dbReference>
<evidence type="ECO:0000313" key="4">
    <source>
        <dbReference type="Proteomes" id="UP000796880"/>
    </source>
</evidence>
<dbReference type="PROSITE" id="PS50891">
    <property type="entry name" value="LOB"/>
    <property type="match status" value="1"/>
</dbReference>
<feature type="domain" description="LOB" evidence="2">
    <location>
        <begin position="16"/>
        <end position="128"/>
    </location>
</feature>
<evidence type="ECO:0000256" key="1">
    <source>
        <dbReference type="ARBA" id="ARBA00005474"/>
    </source>
</evidence>
<dbReference type="Proteomes" id="UP000796880">
    <property type="component" value="Unassembled WGS sequence"/>
</dbReference>
<dbReference type="AlphaFoldDB" id="A0A8K0GVX9"/>